<dbReference type="Gene3D" id="3.40.630.30">
    <property type="match status" value="1"/>
</dbReference>
<evidence type="ECO:0000313" key="2">
    <source>
        <dbReference type="EMBL" id="MEN9061926.1"/>
    </source>
</evidence>
<gene>
    <name evidence="2" type="ORF">ABFB10_13810</name>
</gene>
<dbReference type="EC" id="2.3.1.-" evidence="2"/>
<organism evidence="2 3">
    <name type="scientific">Ponticoccus litoralis</name>
    <dbReference type="NCBI Taxonomy" id="422297"/>
    <lineage>
        <taxon>Bacteria</taxon>
        <taxon>Pseudomonadati</taxon>
        <taxon>Pseudomonadota</taxon>
        <taxon>Alphaproteobacteria</taxon>
        <taxon>Rhodobacterales</taxon>
        <taxon>Roseobacteraceae</taxon>
        <taxon>Ponticoccus</taxon>
    </lineage>
</organism>
<accession>A0AAW9SN15</accession>
<dbReference type="SUPFAM" id="SSF55729">
    <property type="entry name" value="Acyl-CoA N-acyltransferases (Nat)"/>
    <property type="match status" value="1"/>
</dbReference>
<feature type="domain" description="N-acetyltransferase" evidence="1">
    <location>
        <begin position="2"/>
        <end position="141"/>
    </location>
</feature>
<dbReference type="EMBL" id="JBDNCH010000002">
    <property type="protein sequence ID" value="MEN9061926.1"/>
    <property type="molecule type" value="Genomic_DNA"/>
</dbReference>
<keyword evidence="2" id="KW-0808">Transferase</keyword>
<proteinExistence type="predicted"/>
<name>A0AAW9SN15_9RHOB</name>
<dbReference type="PROSITE" id="PS51186">
    <property type="entry name" value="GNAT"/>
    <property type="match status" value="1"/>
</dbReference>
<dbReference type="Proteomes" id="UP001428774">
    <property type="component" value="Unassembled WGS sequence"/>
</dbReference>
<dbReference type="Pfam" id="PF00583">
    <property type="entry name" value="Acetyltransf_1"/>
    <property type="match status" value="1"/>
</dbReference>
<comment type="caution">
    <text evidence="2">The sequence shown here is derived from an EMBL/GenBank/DDBJ whole genome shotgun (WGS) entry which is preliminary data.</text>
</comment>
<evidence type="ECO:0000313" key="3">
    <source>
        <dbReference type="Proteomes" id="UP001428774"/>
    </source>
</evidence>
<reference evidence="2 3" key="1">
    <citation type="submission" date="2024-05" db="EMBL/GenBank/DDBJ databases">
        <title>Genome sequence of Ponticoccus litoralis KCCM 90028.</title>
        <authorList>
            <person name="Kim J.M."/>
            <person name="Lee J.K."/>
            <person name="Choi B.J."/>
            <person name="Bayburt H."/>
            <person name="Baek J.H."/>
            <person name="Jeon C.O."/>
        </authorList>
    </citation>
    <scope>NUCLEOTIDE SEQUENCE [LARGE SCALE GENOMIC DNA]</scope>
    <source>
        <strain evidence="2 3">KCCM 90028</strain>
    </source>
</reference>
<sequence length="141" mass="15684">MTPIRPATRADIPACARLVHDWERATGYIHDTPDLETLTGYILEAFPAREIHVCGDPVSGYLSIDPAEAKLGALYLAEPGKGTGTRLMDRAKDGRDQLWLTVYVPNIRAIGFYKREGFTTTAELPPDRAGAPAMLRMEWQR</sequence>
<keyword evidence="3" id="KW-1185">Reference proteome</keyword>
<keyword evidence="2" id="KW-0012">Acyltransferase</keyword>
<protein>
    <submittedName>
        <fullName evidence="2">GNAT family N-acetyltransferase</fullName>
        <ecNumber evidence="2">2.3.1.-</ecNumber>
    </submittedName>
</protein>
<dbReference type="GO" id="GO:0016747">
    <property type="term" value="F:acyltransferase activity, transferring groups other than amino-acyl groups"/>
    <property type="evidence" value="ECO:0007669"/>
    <property type="project" value="InterPro"/>
</dbReference>
<evidence type="ECO:0000259" key="1">
    <source>
        <dbReference type="PROSITE" id="PS51186"/>
    </source>
</evidence>
<dbReference type="InterPro" id="IPR016181">
    <property type="entry name" value="Acyl_CoA_acyltransferase"/>
</dbReference>
<dbReference type="RefSeq" id="WP_347166954.1">
    <property type="nucleotide sequence ID" value="NZ_JBDNCH010000002.1"/>
</dbReference>
<dbReference type="InterPro" id="IPR000182">
    <property type="entry name" value="GNAT_dom"/>
</dbReference>
<dbReference type="AlphaFoldDB" id="A0AAW9SN15"/>